<evidence type="ECO:0008006" key="2">
    <source>
        <dbReference type="Google" id="ProtNLM"/>
    </source>
</evidence>
<gene>
    <name evidence="1" type="ORF">METZ01_LOCUS490955</name>
</gene>
<dbReference type="AlphaFoldDB" id="A0A383D106"/>
<protein>
    <recommendedName>
        <fullName evidence="2">Peptidase M16 N-terminal domain-containing protein</fullName>
    </recommendedName>
</protein>
<organism evidence="1">
    <name type="scientific">marine metagenome</name>
    <dbReference type="NCBI Taxonomy" id="408172"/>
    <lineage>
        <taxon>unclassified sequences</taxon>
        <taxon>metagenomes</taxon>
        <taxon>ecological metagenomes</taxon>
    </lineage>
</organism>
<dbReference type="EMBL" id="UINC01213363">
    <property type="protein sequence ID" value="SVE38101.1"/>
    <property type="molecule type" value="Genomic_DNA"/>
</dbReference>
<sequence length="76" mass="8315">MVAVFALPVCAADIPNRPEKLKFPSLKYDPPTGSDYRIQLKSGPVAYLVTNRELPLVGISIRVRTGSYEAPPDKEG</sequence>
<accession>A0A383D106</accession>
<evidence type="ECO:0000313" key="1">
    <source>
        <dbReference type="EMBL" id="SVE38101.1"/>
    </source>
</evidence>
<proteinExistence type="predicted"/>
<reference evidence="1" key="1">
    <citation type="submission" date="2018-05" db="EMBL/GenBank/DDBJ databases">
        <authorList>
            <person name="Lanie J.A."/>
            <person name="Ng W.-L."/>
            <person name="Kazmierczak K.M."/>
            <person name="Andrzejewski T.M."/>
            <person name="Davidsen T.M."/>
            <person name="Wayne K.J."/>
            <person name="Tettelin H."/>
            <person name="Glass J.I."/>
            <person name="Rusch D."/>
            <person name="Podicherti R."/>
            <person name="Tsui H.-C.T."/>
            <person name="Winkler M.E."/>
        </authorList>
    </citation>
    <scope>NUCLEOTIDE SEQUENCE</scope>
</reference>
<name>A0A383D106_9ZZZZ</name>
<feature type="non-terminal residue" evidence="1">
    <location>
        <position position="76"/>
    </location>
</feature>